<organism evidence="2 3">
    <name type="scientific">Capronia epimyces CBS 606.96</name>
    <dbReference type="NCBI Taxonomy" id="1182542"/>
    <lineage>
        <taxon>Eukaryota</taxon>
        <taxon>Fungi</taxon>
        <taxon>Dikarya</taxon>
        <taxon>Ascomycota</taxon>
        <taxon>Pezizomycotina</taxon>
        <taxon>Eurotiomycetes</taxon>
        <taxon>Chaetothyriomycetidae</taxon>
        <taxon>Chaetothyriales</taxon>
        <taxon>Herpotrichiellaceae</taxon>
        <taxon>Capronia</taxon>
    </lineage>
</organism>
<comment type="caution">
    <text evidence="2">The sequence shown here is derived from an EMBL/GenBank/DDBJ whole genome shotgun (WGS) entry which is preliminary data.</text>
</comment>
<dbReference type="eggNOG" id="KOG1336">
    <property type="taxonomic scope" value="Eukaryota"/>
</dbReference>
<feature type="domain" description="FAD/NAD(P)-binding" evidence="1">
    <location>
        <begin position="47"/>
        <end position="338"/>
    </location>
</feature>
<dbReference type="AlphaFoldDB" id="W9XR70"/>
<protein>
    <recommendedName>
        <fullName evidence="1">FAD/NAD(P)-binding domain-containing protein</fullName>
    </recommendedName>
</protein>
<proteinExistence type="predicted"/>
<dbReference type="InterPro" id="IPR036188">
    <property type="entry name" value="FAD/NAD-bd_sf"/>
</dbReference>
<dbReference type="PANTHER" id="PTHR43735">
    <property type="entry name" value="APOPTOSIS-INDUCING FACTOR 1"/>
    <property type="match status" value="1"/>
</dbReference>
<dbReference type="RefSeq" id="XP_007734851.1">
    <property type="nucleotide sequence ID" value="XM_007736661.1"/>
</dbReference>
<dbReference type="OrthoDB" id="202203at2759"/>
<dbReference type="PANTHER" id="PTHR43735:SF5">
    <property type="entry name" value="FAD_NAD(P)-BINDING DOMAIN-CONTAINING PROTEIN"/>
    <property type="match status" value="1"/>
</dbReference>
<evidence type="ECO:0000313" key="2">
    <source>
        <dbReference type="EMBL" id="EXJ82728.1"/>
    </source>
</evidence>
<name>W9XR70_9EURO</name>
<dbReference type="STRING" id="1182542.W9XR70"/>
<evidence type="ECO:0000259" key="1">
    <source>
        <dbReference type="Pfam" id="PF07992"/>
    </source>
</evidence>
<accession>W9XR70</accession>
<keyword evidence="3" id="KW-1185">Reference proteome</keyword>
<dbReference type="PRINTS" id="PR00368">
    <property type="entry name" value="FADPNR"/>
</dbReference>
<reference evidence="2 3" key="1">
    <citation type="submission" date="2013-03" db="EMBL/GenBank/DDBJ databases">
        <title>The Genome Sequence of Capronia epimyces CBS 606.96.</title>
        <authorList>
            <consortium name="The Broad Institute Genomics Platform"/>
            <person name="Cuomo C."/>
            <person name="de Hoog S."/>
            <person name="Gorbushina A."/>
            <person name="Walker B."/>
            <person name="Young S.K."/>
            <person name="Zeng Q."/>
            <person name="Gargeya S."/>
            <person name="Fitzgerald M."/>
            <person name="Haas B."/>
            <person name="Abouelleil A."/>
            <person name="Allen A.W."/>
            <person name="Alvarado L."/>
            <person name="Arachchi H.M."/>
            <person name="Berlin A.M."/>
            <person name="Chapman S.B."/>
            <person name="Gainer-Dewar J."/>
            <person name="Goldberg J."/>
            <person name="Griggs A."/>
            <person name="Gujja S."/>
            <person name="Hansen M."/>
            <person name="Howarth C."/>
            <person name="Imamovic A."/>
            <person name="Ireland A."/>
            <person name="Larimer J."/>
            <person name="McCowan C."/>
            <person name="Murphy C."/>
            <person name="Pearson M."/>
            <person name="Poon T.W."/>
            <person name="Priest M."/>
            <person name="Roberts A."/>
            <person name="Saif S."/>
            <person name="Shea T."/>
            <person name="Sisk P."/>
            <person name="Sykes S."/>
            <person name="Wortman J."/>
            <person name="Nusbaum C."/>
            <person name="Birren B."/>
        </authorList>
    </citation>
    <scope>NUCLEOTIDE SEQUENCE [LARGE SCALE GENOMIC DNA]</scope>
    <source>
        <strain evidence="2 3">CBS 606.96</strain>
    </source>
</reference>
<dbReference type="Gene3D" id="3.50.50.100">
    <property type="match status" value="1"/>
</dbReference>
<dbReference type="Proteomes" id="UP000019478">
    <property type="component" value="Unassembled WGS sequence"/>
</dbReference>
<dbReference type="GO" id="GO:0004174">
    <property type="term" value="F:electron-transferring-flavoprotein dehydrogenase activity"/>
    <property type="evidence" value="ECO:0007669"/>
    <property type="project" value="TreeGrafter"/>
</dbReference>
<dbReference type="SUPFAM" id="SSF51905">
    <property type="entry name" value="FAD/NAD(P)-binding domain"/>
    <property type="match status" value="1"/>
</dbReference>
<dbReference type="InterPro" id="IPR023753">
    <property type="entry name" value="FAD/NAD-binding_dom"/>
</dbReference>
<gene>
    <name evidence="2" type="ORF">A1O3_06543</name>
</gene>
<dbReference type="EMBL" id="AMGY01000005">
    <property type="protein sequence ID" value="EXJ82728.1"/>
    <property type="molecule type" value="Genomic_DNA"/>
</dbReference>
<dbReference type="GO" id="GO:0005737">
    <property type="term" value="C:cytoplasm"/>
    <property type="evidence" value="ECO:0007669"/>
    <property type="project" value="TreeGrafter"/>
</dbReference>
<dbReference type="Pfam" id="PF07992">
    <property type="entry name" value="Pyr_redox_2"/>
    <property type="match status" value="1"/>
</dbReference>
<dbReference type="HOGENOM" id="CLU_019845_0_0_1"/>
<dbReference type="GO" id="GO:0050660">
    <property type="term" value="F:flavin adenine dinucleotide binding"/>
    <property type="evidence" value="ECO:0007669"/>
    <property type="project" value="TreeGrafter"/>
</dbReference>
<evidence type="ECO:0000313" key="3">
    <source>
        <dbReference type="Proteomes" id="UP000019478"/>
    </source>
</evidence>
<dbReference type="GeneID" id="19170651"/>
<sequence>MPSIFEQMVLIPKIVSLGFALTYQRLMQIFTAKIHRLTYSPVDRPKNVVVVGGSFGGFYLAKGLAESLPTGWRVVLIEKKSHFHFTWNFPRISVVSGHDHKCFIPFPRQLSTAPQGVYLFKQGNVVAIDPLKVTLEDKTTFEYEYLAIATGSQARYPAKLDADVKSDCIRFFQEQRRQIEAAKDIVVVGGGAAGVEVAGDIKTRHPDKHVTLVHSRDHILNNFGEALHEITKKALEEMGVSLYLGERVVSGLDSEAPEQVTLGSGKALRCDRLIKCTGQSAQSDLVKQFSPSSVAPSGGLIVEKTLQLKNSPSPQIFALGDVLDISGPKQGRAASLQGFHVADNIVRSIKQTPLKDYKPTMIDVSIDLTLGLASRACLNHHRRSYTDKLYVPQQGKGVAFIDDFGRRHLSIKQTTTEELQVARGWEAMGMKPFHDPEEMAANELDA</sequence>